<name>A0A087TQ79_STEMI</name>
<dbReference type="OrthoDB" id="6815813at2759"/>
<feature type="non-terminal residue" evidence="1">
    <location>
        <position position="88"/>
    </location>
</feature>
<reference evidence="1 2" key="1">
    <citation type="submission" date="2013-11" db="EMBL/GenBank/DDBJ databases">
        <title>Genome sequencing of Stegodyphus mimosarum.</title>
        <authorList>
            <person name="Bechsgaard J."/>
        </authorList>
    </citation>
    <scope>NUCLEOTIDE SEQUENCE [LARGE SCALE GENOMIC DNA]</scope>
</reference>
<accession>A0A087TQ79</accession>
<dbReference type="EMBL" id="KK116274">
    <property type="protein sequence ID" value="KFM67268.1"/>
    <property type="molecule type" value="Genomic_DNA"/>
</dbReference>
<evidence type="ECO:0000313" key="1">
    <source>
        <dbReference type="EMBL" id="KFM67268.1"/>
    </source>
</evidence>
<organism evidence="1 2">
    <name type="scientific">Stegodyphus mimosarum</name>
    <name type="common">African social velvet spider</name>
    <dbReference type="NCBI Taxonomy" id="407821"/>
    <lineage>
        <taxon>Eukaryota</taxon>
        <taxon>Metazoa</taxon>
        <taxon>Ecdysozoa</taxon>
        <taxon>Arthropoda</taxon>
        <taxon>Chelicerata</taxon>
        <taxon>Arachnida</taxon>
        <taxon>Araneae</taxon>
        <taxon>Araneomorphae</taxon>
        <taxon>Entelegynae</taxon>
        <taxon>Eresoidea</taxon>
        <taxon>Eresidae</taxon>
        <taxon>Stegodyphus</taxon>
    </lineage>
</organism>
<keyword evidence="2" id="KW-1185">Reference proteome</keyword>
<gene>
    <name evidence="1" type="ORF">X975_11977</name>
</gene>
<proteinExistence type="predicted"/>
<dbReference type="AlphaFoldDB" id="A0A087TQ79"/>
<sequence>MKLQILQNKVLRIITNAHYFVSNETLYKDLCMEYVDHYLHWMNRNFFRKALKCNYMNNLNAFDYVALEEDYNLRPLAAHLTRYLNFPT</sequence>
<dbReference type="Proteomes" id="UP000054359">
    <property type="component" value="Unassembled WGS sequence"/>
</dbReference>
<protein>
    <submittedName>
        <fullName evidence="1">Uncharacterized protein</fullName>
    </submittedName>
</protein>
<evidence type="ECO:0000313" key="2">
    <source>
        <dbReference type="Proteomes" id="UP000054359"/>
    </source>
</evidence>